<feature type="transmembrane region" description="Helical" evidence="1">
    <location>
        <begin position="32"/>
        <end position="53"/>
    </location>
</feature>
<accession>A0ABV8H058</accession>
<name>A0ABV8H058_9BACI</name>
<keyword evidence="3" id="KW-1185">Reference proteome</keyword>
<gene>
    <name evidence="2" type="ORF">ACFOUV_17210</name>
</gene>
<evidence type="ECO:0000313" key="3">
    <source>
        <dbReference type="Proteomes" id="UP001595772"/>
    </source>
</evidence>
<evidence type="ECO:0008006" key="4">
    <source>
        <dbReference type="Google" id="ProtNLM"/>
    </source>
</evidence>
<keyword evidence="1" id="KW-1133">Transmembrane helix</keyword>
<organism evidence="2 3">
    <name type="scientific">Oceanobacillus longus</name>
    <dbReference type="NCBI Taxonomy" id="930120"/>
    <lineage>
        <taxon>Bacteria</taxon>
        <taxon>Bacillati</taxon>
        <taxon>Bacillota</taxon>
        <taxon>Bacilli</taxon>
        <taxon>Bacillales</taxon>
        <taxon>Bacillaceae</taxon>
        <taxon>Oceanobacillus</taxon>
    </lineage>
</organism>
<sequence length="94" mass="11017">MLKSNSKRSIVFIILGLFCFGLNWIREGYYELVVFIGVIFILLGAIFSFIAIFKNEKGSMKFISLISFFVILFFITWFEPLHVLRIVTWLKNVV</sequence>
<proteinExistence type="predicted"/>
<dbReference type="Proteomes" id="UP001595772">
    <property type="component" value="Unassembled WGS sequence"/>
</dbReference>
<dbReference type="EMBL" id="JBHSAO010000016">
    <property type="protein sequence ID" value="MFC4025522.1"/>
    <property type="molecule type" value="Genomic_DNA"/>
</dbReference>
<protein>
    <recommendedName>
        <fullName evidence="4">DUF3953 domain-containing protein</fullName>
    </recommendedName>
</protein>
<comment type="caution">
    <text evidence="2">The sequence shown here is derived from an EMBL/GenBank/DDBJ whole genome shotgun (WGS) entry which is preliminary data.</text>
</comment>
<evidence type="ECO:0000256" key="1">
    <source>
        <dbReference type="SAM" id="Phobius"/>
    </source>
</evidence>
<feature type="transmembrane region" description="Helical" evidence="1">
    <location>
        <begin position="60"/>
        <end position="78"/>
    </location>
</feature>
<feature type="transmembrane region" description="Helical" evidence="1">
    <location>
        <begin position="9"/>
        <end position="26"/>
    </location>
</feature>
<reference evidence="3" key="1">
    <citation type="journal article" date="2019" name="Int. J. Syst. Evol. Microbiol.">
        <title>The Global Catalogue of Microorganisms (GCM) 10K type strain sequencing project: providing services to taxonomists for standard genome sequencing and annotation.</title>
        <authorList>
            <consortium name="The Broad Institute Genomics Platform"/>
            <consortium name="The Broad Institute Genome Sequencing Center for Infectious Disease"/>
            <person name="Wu L."/>
            <person name="Ma J."/>
        </authorList>
    </citation>
    <scope>NUCLEOTIDE SEQUENCE [LARGE SCALE GENOMIC DNA]</scope>
    <source>
        <strain evidence="3">IBRC-M 10703</strain>
    </source>
</reference>
<keyword evidence="1" id="KW-0812">Transmembrane</keyword>
<keyword evidence="1" id="KW-0472">Membrane</keyword>
<evidence type="ECO:0000313" key="2">
    <source>
        <dbReference type="EMBL" id="MFC4025522.1"/>
    </source>
</evidence>
<dbReference type="RefSeq" id="WP_379498015.1">
    <property type="nucleotide sequence ID" value="NZ_JBHSAO010000016.1"/>
</dbReference>